<evidence type="ECO:0000313" key="2">
    <source>
        <dbReference type="Proteomes" id="UP000681341"/>
    </source>
</evidence>
<protein>
    <submittedName>
        <fullName evidence="1">Uncharacterized protein</fullName>
    </submittedName>
</protein>
<accession>A0ABS3U487</accession>
<evidence type="ECO:0000313" key="1">
    <source>
        <dbReference type="EMBL" id="MBO3733587.1"/>
    </source>
</evidence>
<sequence length="94" mass="10189">MTDTPAATAAYRDAVERHLAALLDEIRRDIAAGLRAHLADTAADLRPGETLEHRLGSPEQCASQALGYHPSLAPYQDDYDDFAMTTAVPRRAAL</sequence>
<dbReference type="EMBL" id="JAGFNP010000005">
    <property type="protein sequence ID" value="MBO3733587.1"/>
    <property type="molecule type" value="Genomic_DNA"/>
</dbReference>
<dbReference type="Proteomes" id="UP000681341">
    <property type="component" value="Unassembled WGS sequence"/>
</dbReference>
<reference evidence="1 2" key="1">
    <citation type="submission" date="2021-03" db="EMBL/GenBank/DDBJ databases">
        <title>Glycomyces sp. nov., a novel actinomycete isolated from soil.</title>
        <authorList>
            <person name="Yang X."/>
            <person name="Xu X."/>
        </authorList>
    </citation>
    <scope>NUCLEOTIDE SEQUENCE [LARGE SCALE GENOMIC DNA]</scope>
    <source>
        <strain evidence="1 2">NEAU-S30</strain>
    </source>
</reference>
<dbReference type="Pfam" id="PF22564">
    <property type="entry name" value="HAAS"/>
    <property type="match status" value="1"/>
</dbReference>
<dbReference type="RefSeq" id="WP_208496542.1">
    <property type="nucleotide sequence ID" value="NZ_JAGFNP010000005.1"/>
</dbReference>
<organism evidence="1 2">
    <name type="scientific">Glycomyces niveus</name>
    <dbReference type="NCBI Taxonomy" id="2820287"/>
    <lineage>
        <taxon>Bacteria</taxon>
        <taxon>Bacillati</taxon>
        <taxon>Actinomycetota</taxon>
        <taxon>Actinomycetes</taxon>
        <taxon>Glycomycetales</taxon>
        <taxon>Glycomycetaceae</taxon>
        <taxon>Glycomyces</taxon>
    </lineage>
</organism>
<keyword evidence="2" id="KW-1185">Reference proteome</keyword>
<name>A0ABS3U487_9ACTN</name>
<gene>
    <name evidence="1" type="ORF">J5V16_12190</name>
</gene>
<comment type="caution">
    <text evidence="1">The sequence shown here is derived from an EMBL/GenBank/DDBJ whole genome shotgun (WGS) entry which is preliminary data.</text>
</comment>
<proteinExistence type="predicted"/>